<proteinExistence type="predicted"/>
<name>A0AAI8VWG3_9PEZI</name>
<keyword evidence="2" id="KW-1185">Reference proteome</keyword>
<accession>A0AAI8VWG3</accession>
<reference evidence="1" key="1">
    <citation type="submission" date="2023-10" db="EMBL/GenBank/DDBJ databases">
        <authorList>
            <person name="Hackl T."/>
        </authorList>
    </citation>
    <scope>NUCLEOTIDE SEQUENCE</scope>
</reference>
<evidence type="ECO:0000313" key="1">
    <source>
        <dbReference type="EMBL" id="CAJ2511865.1"/>
    </source>
</evidence>
<organism evidence="1 2">
    <name type="scientific">Anthostomella pinea</name>
    <dbReference type="NCBI Taxonomy" id="933095"/>
    <lineage>
        <taxon>Eukaryota</taxon>
        <taxon>Fungi</taxon>
        <taxon>Dikarya</taxon>
        <taxon>Ascomycota</taxon>
        <taxon>Pezizomycotina</taxon>
        <taxon>Sordariomycetes</taxon>
        <taxon>Xylariomycetidae</taxon>
        <taxon>Xylariales</taxon>
        <taxon>Xylariaceae</taxon>
        <taxon>Anthostomella</taxon>
    </lineage>
</organism>
<evidence type="ECO:0000313" key="2">
    <source>
        <dbReference type="Proteomes" id="UP001295740"/>
    </source>
</evidence>
<gene>
    <name evidence="1" type="ORF">KHLLAP_LOCUS12333</name>
</gene>
<dbReference type="Proteomes" id="UP001295740">
    <property type="component" value="Unassembled WGS sequence"/>
</dbReference>
<sequence>MARPEAQVVYGNVCISCNELREAMSFIAADEGQFGREKFGRVRPRLLKSWSFEFARDRSVVEREWLSERMWKLRMVMMSIQRGQRRTDSPLDADDALQPLLLVSKVEHTEEKDRMYQDFSAELMSEGSERRHRAHNARAALWKTIVGNTPAEGGTQAPDEDSWLLNPTVWFGDVAGVYTNGFGLKEVMGRNRGLLL</sequence>
<dbReference type="EMBL" id="CAUWAG010000018">
    <property type="protein sequence ID" value="CAJ2511865.1"/>
    <property type="molecule type" value="Genomic_DNA"/>
</dbReference>
<protein>
    <submittedName>
        <fullName evidence="1">Uu.00g074900.m01.CDS01</fullName>
    </submittedName>
</protein>
<dbReference type="AlphaFoldDB" id="A0AAI8VWG3"/>
<comment type="caution">
    <text evidence="1">The sequence shown here is derived from an EMBL/GenBank/DDBJ whole genome shotgun (WGS) entry which is preliminary data.</text>
</comment>